<sequence>MQLTKAFVLLALAAYVRGQCAACANTVGGEAFVSSCTQDAVSETYCNYAYTNNCVYVVRAWLPLRDERGNI</sequence>
<keyword evidence="1" id="KW-0732">Signal</keyword>
<keyword evidence="3" id="KW-1185">Reference proteome</keyword>
<dbReference type="InParanoid" id="A0A0C3J1V8"/>
<dbReference type="EMBL" id="KN831978">
    <property type="protein sequence ID" value="KIO03068.1"/>
    <property type="molecule type" value="Genomic_DNA"/>
</dbReference>
<name>A0A0C3J1V8_PISTI</name>
<reference evidence="2 3" key="1">
    <citation type="submission" date="2014-04" db="EMBL/GenBank/DDBJ databases">
        <authorList>
            <consortium name="DOE Joint Genome Institute"/>
            <person name="Kuo A."/>
            <person name="Kohler A."/>
            <person name="Costa M.D."/>
            <person name="Nagy L.G."/>
            <person name="Floudas D."/>
            <person name="Copeland A."/>
            <person name="Barry K.W."/>
            <person name="Cichocki N."/>
            <person name="Veneault-Fourrey C."/>
            <person name="LaButti K."/>
            <person name="Lindquist E.A."/>
            <person name="Lipzen A."/>
            <person name="Lundell T."/>
            <person name="Morin E."/>
            <person name="Murat C."/>
            <person name="Sun H."/>
            <person name="Tunlid A."/>
            <person name="Henrissat B."/>
            <person name="Grigoriev I.V."/>
            <person name="Hibbett D.S."/>
            <person name="Martin F."/>
            <person name="Nordberg H.P."/>
            <person name="Cantor M.N."/>
            <person name="Hua S.X."/>
        </authorList>
    </citation>
    <scope>NUCLEOTIDE SEQUENCE [LARGE SCALE GENOMIC DNA]</scope>
    <source>
        <strain evidence="2 3">Marx 270</strain>
    </source>
</reference>
<dbReference type="HOGENOM" id="CLU_2741068_0_0_1"/>
<feature type="signal peptide" evidence="1">
    <location>
        <begin position="1"/>
        <end position="18"/>
    </location>
</feature>
<organism evidence="2 3">
    <name type="scientific">Pisolithus tinctorius Marx 270</name>
    <dbReference type="NCBI Taxonomy" id="870435"/>
    <lineage>
        <taxon>Eukaryota</taxon>
        <taxon>Fungi</taxon>
        <taxon>Dikarya</taxon>
        <taxon>Basidiomycota</taxon>
        <taxon>Agaricomycotina</taxon>
        <taxon>Agaricomycetes</taxon>
        <taxon>Agaricomycetidae</taxon>
        <taxon>Boletales</taxon>
        <taxon>Sclerodermatineae</taxon>
        <taxon>Pisolithaceae</taxon>
        <taxon>Pisolithus</taxon>
    </lineage>
</organism>
<dbReference type="Proteomes" id="UP000054217">
    <property type="component" value="Unassembled WGS sequence"/>
</dbReference>
<gene>
    <name evidence="2" type="ORF">M404DRAFT_1001691</name>
</gene>
<reference evidence="3" key="2">
    <citation type="submission" date="2015-01" db="EMBL/GenBank/DDBJ databases">
        <title>Evolutionary Origins and Diversification of the Mycorrhizal Mutualists.</title>
        <authorList>
            <consortium name="DOE Joint Genome Institute"/>
            <consortium name="Mycorrhizal Genomics Consortium"/>
            <person name="Kohler A."/>
            <person name="Kuo A."/>
            <person name="Nagy L.G."/>
            <person name="Floudas D."/>
            <person name="Copeland A."/>
            <person name="Barry K.W."/>
            <person name="Cichocki N."/>
            <person name="Veneault-Fourrey C."/>
            <person name="LaButti K."/>
            <person name="Lindquist E.A."/>
            <person name="Lipzen A."/>
            <person name="Lundell T."/>
            <person name="Morin E."/>
            <person name="Murat C."/>
            <person name="Riley R."/>
            <person name="Ohm R."/>
            <person name="Sun H."/>
            <person name="Tunlid A."/>
            <person name="Henrissat B."/>
            <person name="Grigoriev I.V."/>
            <person name="Hibbett D.S."/>
            <person name="Martin F."/>
        </authorList>
    </citation>
    <scope>NUCLEOTIDE SEQUENCE [LARGE SCALE GENOMIC DNA]</scope>
    <source>
        <strain evidence="3">Marx 270</strain>
    </source>
</reference>
<protein>
    <submittedName>
        <fullName evidence="2">Uncharacterized protein</fullName>
    </submittedName>
</protein>
<dbReference type="AlphaFoldDB" id="A0A0C3J1V8"/>
<feature type="chain" id="PRO_5002175426" evidence="1">
    <location>
        <begin position="19"/>
        <end position="71"/>
    </location>
</feature>
<proteinExistence type="predicted"/>
<evidence type="ECO:0000313" key="3">
    <source>
        <dbReference type="Proteomes" id="UP000054217"/>
    </source>
</evidence>
<evidence type="ECO:0000313" key="2">
    <source>
        <dbReference type="EMBL" id="KIO03068.1"/>
    </source>
</evidence>
<accession>A0A0C3J1V8</accession>
<evidence type="ECO:0000256" key="1">
    <source>
        <dbReference type="SAM" id="SignalP"/>
    </source>
</evidence>
<dbReference type="OrthoDB" id="10528412at2759"/>